<proteinExistence type="predicted"/>
<gene>
    <name evidence="4" type="ORF">PENSTE_c019G07935</name>
</gene>
<evidence type="ECO:0000256" key="1">
    <source>
        <dbReference type="ARBA" id="ARBA00022679"/>
    </source>
</evidence>
<evidence type="ECO:0000313" key="5">
    <source>
        <dbReference type="Proteomes" id="UP000191285"/>
    </source>
</evidence>
<dbReference type="InterPro" id="IPR051283">
    <property type="entry name" value="Sec_Metabolite_Acyltrans"/>
</dbReference>
<reference evidence="5" key="1">
    <citation type="journal article" date="2017" name="Nat. Microbiol.">
        <title>Global analysis of biosynthetic gene clusters reveals vast potential of secondary metabolite production in Penicillium species.</title>
        <authorList>
            <person name="Nielsen J.C."/>
            <person name="Grijseels S."/>
            <person name="Prigent S."/>
            <person name="Ji B."/>
            <person name="Dainat J."/>
            <person name="Nielsen K.F."/>
            <person name="Frisvad J.C."/>
            <person name="Workman M."/>
            <person name="Nielsen J."/>
        </authorList>
    </citation>
    <scope>NUCLEOTIDE SEQUENCE [LARGE SCALE GENOMIC DNA]</scope>
    <source>
        <strain evidence="5">IBT 24891</strain>
    </source>
</reference>
<dbReference type="InterPro" id="IPR023213">
    <property type="entry name" value="CAT-like_dom_sf"/>
</dbReference>
<dbReference type="Pfam" id="PF22664">
    <property type="entry name" value="TRI-like_N"/>
    <property type="match status" value="1"/>
</dbReference>
<accession>A0A1V6SW45</accession>
<feature type="domain" description="Trichothecene 3-O-acetyltransferase-like N-terminal" evidence="3">
    <location>
        <begin position="20"/>
        <end position="169"/>
    </location>
</feature>
<organism evidence="4 5">
    <name type="scientific">Penicillium steckii</name>
    <dbReference type="NCBI Taxonomy" id="303698"/>
    <lineage>
        <taxon>Eukaryota</taxon>
        <taxon>Fungi</taxon>
        <taxon>Dikarya</taxon>
        <taxon>Ascomycota</taxon>
        <taxon>Pezizomycotina</taxon>
        <taxon>Eurotiomycetes</taxon>
        <taxon>Eurotiomycetidae</taxon>
        <taxon>Eurotiales</taxon>
        <taxon>Aspergillaceae</taxon>
        <taxon>Penicillium</taxon>
    </lineage>
</organism>
<dbReference type="Gene3D" id="3.30.559.10">
    <property type="entry name" value="Chloramphenicol acetyltransferase-like domain"/>
    <property type="match status" value="2"/>
</dbReference>
<dbReference type="PANTHER" id="PTHR31896:SF64">
    <property type="entry name" value="TRICHOTHECENE 3-O-ACETYLTRANSFERASE"/>
    <property type="match status" value="1"/>
</dbReference>
<dbReference type="AlphaFoldDB" id="A0A1V6SW45"/>
<dbReference type="EMBL" id="MLKD01000019">
    <property type="protein sequence ID" value="OQE18010.1"/>
    <property type="molecule type" value="Genomic_DNA"/>
</dbReference>
<protein>
    <recommendedName>
        <fullName evidence="3">Trichothecene 3-O-acetyltransferase-like N-terminal domain-containing protein</fullName>
    </recommendedName>
</protein>
<keyword evidence="5" id="KW-1185">Reference proteome</keyword>
<evidence type="ECO:0000259" key="3">
    <source>
        <dbReference type="Pfam" id="PF22664"/>
    </source>
</evidence>
<sequence>MDILPGTQDVFGQLPRMKGYTHLALYFPHSDDCVSRENTATALRTATSHITTALPWIGGTVVNTGMQNGSTGTFAIARCAATEDILKIQDRSDVCPSYEDIINVQGVGRQLDVSLLSEQTSLPDSYIDQPAPVITLTVSWIRSGLVLDCAAQHNILDMRGIDQFLRLLAISLQNQTLDGSQVIEVNLRDRMNLFPLLGVDEERCDHSELRVPSNPNSTQRPRLVEKSALQSSRDSEPAFHHFRIKSFNLDTLKSLAETPSIDDALSAFIWKSLSTVRRRHGQPPEAVTGFTRAIDCRRTLHVPTEYMGQMAVKTYSKSTLAENEQSSLTTIAALLRKDVQRIRDRHWLRSLATLTAEEPDKSTFNFGKEFDPETWINASSWAGVAAYKLHFGLLGKPALVRRPDAKPVQGILIFLPRFENGDMDVLLCLREFEIQGLRELDDWNRFAEYIG</sequence>
<evidence type="ECO:0000256" key="2">
    <source>
        <dbReference type="ARBA" id="ARBA00023315"/>
    </source>
</evidence>
<dbReference type="PANTHER" id="PTHR31896">
    <property type="entry name" value="FAMILY REGULATORY PROTEIN, PUTATIVE (AFU_ORTHOLOGUE AFUA_3G14730)-RELATED"/>
    <property type="match status" value="1"/>
</dbReference>
<dbReference type="OrthoDB" id="1862401at2759"/>
<dbReference type="InterPro" id="IPR054710">
    <property type="entry name" value="Tri101-like_N"/>
</dbReference>
<dbReference type="Proteomes" id="UP000191285">
    <property type="component" value="Unassembled WGS sequence"/>
</dbReference>
<comment type="caution">
    <text evidence="4">The sequence shown here is derived from an EMBL/GenBank/DDBJ whole genome shotgun (WGS) entry which is preliminary data.</text>
</comment>
<dbReference type="STRING" id="303698.A0A1V6SW45"/>
<dbReference type="GO" id="GO:0016746">
    <property type="term" value="F:acyltransferase activity"/>
    <property type="evidence" value="ECO:0007669"/>
    <property type="project" value="UniProtKB-KW"/>
</dbReference>
<keyword evidence="2" id="KW-0012">Acyltransferase</keyword>
<name>A0A1V6SW45_9EURO</name>
<keyword evidence="1" id="KW-0808">Transferase</keyword>
<evidence type="ECO:0000313" key="4">
    <source>
        <dbReference type="EMBL" id="OQE18010.1"/>
    </source>
</evidence>